<evidence type="ECO:0000256" key="1">
    <source>
        <dbReference type="SAM" id="MobiDB-lite"/>
    </source>
</evidence>
<dbReference type="VEuPathDB" id="FungiDB:YALI0_E07623g"/>
<organism evidence="2 3">
    <name type="scientific">Yarrowia lipolytica</name>
    <name type="common">Candida lipolytica</name>
    <dbReference type="NCBI Taxonomy" id="4952"/>
    <lineage>
        <taxon>Eukaryota</taxon>
        <taxon>Fungi</taxon>
        <taxon>Dikarya</taxon>
        <taxon>Ascomycota</taxon>
        <taxon>Saccharomycotina</taxon>
        <taxon>Dipodascomycetes</taxon>
        <taxon>Dipodascales</taxon>
        <taxon>Dipodascales incertae sedis</taxon>
        <taxon>Yarrowia</taxon>
    </lineage>
</organism>
<evidence type="ECO:0000313" key="3">
    <source>
        <dbReference type="Proteomes" id="UP000256601"/>
    </source>
</evidence>
<evidence type="ECO:0000313" key="2">
    <source>
        <dbReference type="EMBL" id="RDW25454.1"/>
    </source>
</evidence>
<dbReference type="EMBL" id="KZ859001">
    <property type="protein sequence ID" value="RDW25454.1"/>
    <property type="molecule type" value="Genomic_DNA"/>
</dbReference>
<reference evidence="2 3" key="1">
    <citation type="submission" date="2018-07" db="EMBL/GenBank/DDBJ databases">
        <title>Draft Genome Assemblies for Five Robust Yarrowia lipolytica Strains Exhibiting High Lipid Production and Pentose Sugar Utilization and Sugar Alcohol Secretion from Undetoxified Lignocellulosic Biomass Hydrolysates.</title>
        <authorList>
            <consortium name="DOE Joint Genome Institute"/>
            <person name="Walker C."/>
            <person name="Ryu S."/>
            <person name="Na H."/>
            <person name="Zane M."/>
            <person name="LaButti K."/>
            <person name="Lipzen A."/>
            <person name="Haridas S."/>
            <person name="Barry K."/>
            <person name="Grigoriev I.V."/>
            <person name="Quarterman J."/>
            <person name="Slininger P."/>
            <person name="Dien B."/>
            <person name="Trinh C.T."/>
        </authorList>
    </citation>
    <scope>NUCLEOTIDE SEQUENCE [LARGE SCALE GENOMIC DNA]</scope>
    <source>
        <strain evidence="2 3">YB392</strain>
    </source>
</reference>
<dbReference type="VEuPathDB" id="FungiDB:YALI1_E09128g"/>
<dbReference type="Proteomes" id="UP000256601">
    <property type="component" value="Unassembled WGS sequence"/>
</dbReference>
<feature type="region of interest" description="Disordered" evidence="1">
    <location>
        <begin position="39"/>
        <end position="64"/>
    </location>
</feature>
<gene>
    <name evidence="2" type="ORF">B0I71DRAFT_175194</name>
</gene>
<dbReference type="AlphaFoldDB" id="A0A371C567"/>
<proteinExistence type="predicted"/>
<accession>A0A371C567</accession>
<sequence>MPNVVVDTMIGRYPLKFARPFSTFSALFKEAATKTKASKAKAPTTAKKAAKKAPKVTPYKATKEDRGKYGKLNKTEMTRLFETEADTLNMDRVRLLRRHILYNSNRDRLPPYTAWLKSESKENPGTKLPELAKRYSAMSDSEKAEIARQYGPDASEEGNVYDKYDYKTIRYPKLSGLNVYLAEALKDQTRVLEDNKLKSTIAEWSALPESKKQHYNDLAKKKNESNASRLLKIFGEVKDLYEQDNLAIGGRK</sequence>
<name>A0A371C567_YARLL</name>
<evidence type="ECO:0008006" key="4">
    <source>
        <dbReference type="Google" id="ProtNLM"/>
    </source>
</evidence>
<protein>
    <recommendedName>
        <fullName evidence="4">HMG box domain-containing protein</fullName>
    </recommendedName>
</protein>